<feature type="transmembrane region" description="Helical" evidence="1">
    <location>
        <begin position="208"/>
        <end position="226"/>
    </location>
</feature>
<evidence type="ECO:0000313" key="3">
    <source>
        <dbReference type="Proteomes" id="UP000198287"/>
    </source>
</evidence>
<accession>A0A226DJH6</accession>
<dbReference type="Proteomes" id="UP000198287">
    <property type="component" value="Unassembled WGS sequence"/>
</dbReference>
<comment type="caution">
    <text evidence="2">The sequence shown here is derived from an EMBL/GenBank/DDBJ whole genome shotgun (WGS) entry which is preliminary data.</text>
</comment>
<keyword evidence="1" id="KW-0812">Transmembrane</keyword>
<feature type="transmembrane region" description="Helical" evidence="1">
    <location>
        <begin position="97"/>
        <end position="117"/>
    </location>
</feature>
<evidence type="ECO:0000256" key="1">
    <source>
        <dbReference type="SAM" id="Phobius"/>
    </source>
</evidence>
<keyword evidence="1" id="KW-0472">Membrane</keyword>
<dbReference type="AlphaFoldDB" id="A0A226DJH6"/>
<dbReference type="EMBL" id="LNIX01000019">
    <property type="protein sequence ID" value="OXA44741.1"/>
    <property type="molecule type" value="Genomic_DNA"/>
</dbReference>
<gene>
    <name evidence="2" type="ORF">Fcan01_20525</name>
</gene>
<protein>
    <submittedName>
        <fullName evidence="2">Uncharacterized protein</fullName>
    </submittedName>
</protein>
<sequence>MIILPQKILKLINDSITFSSICRTIPFRRVKDGNNSTIYKTYIRTPSLKSGAPIRMLTCWIVLLFQVFAGSFSTYRLIWAIFFLGGFEHVPVLDMGYVAYGSFGFGIGAIFLVSIWWKHNEYLAFLNLLVKTPAKNDKGIDDTFSKMIPWIVPAAYSQCMCNSILFIKRSNGVQYFWGILNPAWQTDTIFVLSALYEFVTALNSWNSALFVFFTYSCYTHYLGVYLKKLGKNQEIRPSSNLQACRACSSSYRQLQVVDKLYHSCYGAYIIPLSNSVLLFLVSWLSFSTFRLSKTGVLTVTQPSSFIFPLATFALGIVAFCVNSEGQLLFEGSTNLVTEWRKCRMMKRMRIVQSCAPLKAHVGSFYFLKKISPLVYISNTVGLTINMLLTF</sequence>
<organism evidence="2 3">
    <name type="scientific">Folsomia candida</name>
    <name type="common">Springtail</name>
    <dbReference type="NCBI Taxonomy" id="158441"/>
    <lineage>
        <taxon>Eukaryota</taxon>
        <taxon>Metazoa</taxon>
        <taxon>Ecdysozoa</taxon>
        <taxon>Arthropoda</taxon>
        <taxon>Hexapoda</taxon>
        <taxon>Collembola</taxon>
        <taxon>Entomobryomorpha</taxon>
        <taxon>Isotomoidea</taxon>
        <taxon>Isotomidae</taxon>
        <taxon>Proisotominae</taxon>
        <taxon>Folsomia</taxon>
    </lineage>
</organism>
<feature type="transmembrane region" description="Helical" evidence="1">
    <location>
        <begin position="306"/>
        <end position="329"/>
    </location>
</feature>
<proteinExistence type="predicted"/>
<feature type="transmembrane region" description="Helical" evidence="1">
    <location>
        <begin position="57"/>
        <end position="85"/>
    </location>
</feature>
<reference evidence="2 3" key="1">
    <citation type="submission" date="2015-12" db="EMBL/GenBank/DDBJ databases">
        <title>The genome of Folsomia candida.</title>
        <authorList>
            <person name="Faddeeva A."/>
            <person name="Derks M.F."/>
            <person name="Anvar Y."/>
            <person name="Smit S."/>
            <person name="Van Straalen N."/>
            <person name="Roelofs D."/>
        </authorList>
    </citation>
    <scope>NUCLEOTIDE SEQUENCE [LARGE SCALE GENOMIC DNA]</scope>
    <source>
        <strain evidence="2 3">VU population</strain>
        <tissue evidence="2">Whole body</tissue>
    </source>
</reference>
<evidence type="ECO:0000313" key="2">
    <source>
        <dbReference type="EMBL" id="OXA44741.1"/>
    </source>
</evidence>
<keyword evidence="1" id="KW-1133">Transmembrane helix</keyword>
<feature type="transmembrane region" description="Helical" evidence="1">
    <location>
        <begin position="175"/>
        <end position="196"/>
    </location>
</feature>
<feature type="transmembrane region" description="Helical" evidence="1">
    <location>
        <begin position="265"/>
        <end position="286"/>
    </location>
</feature>
<name>A0A226DJH6_FOLCA</name>
<keyword evidence="3" id="KW-1185">Reference proteome</keyword>